<keyword evidence="1" id="KW-0732">Signal</keyword>
<dbReference type="Proteomes" id="UP001353858">
    <property type="component" value="Unassembled WGS sequence"/>
</dbReference>
<comment type="caution">
    <text evidence="2">The sequence shown here is derived from an EMBL/GenBank/DDBJ whole genome shotgun (WGS) entry which is preliminary data.</text>
</comment>
<accession>A0AAN7SNW0</accession>
<protein>
    <submittedName>
        <fullName evidence="2">Uncharacterized protein</fullName>
    </submittedName>
</protein>
<feature type="signal peptide" evidence="1">
    <location>
        <begin position="1"/>
        <end position="20"/>
    </location>
</feature>
<feature type="chain" id="PRO_5042889445" evidence="1">
    <location>
        <begin position="21"/>
        <end position="170"/>
    </location>
</feature>
<proteinExistence type="predicted"/>
<evidence type="ECO:0000313" key="2">
    <source>
        <dbReference type="EMBL" id="KAK4879313.1"/>
    </source>
</evidence>
<reference evidence="3" key="1">
    <citation type="submission" date="2023-01" db="EMBL/GenBank/DDBJ databases">
        <title>Key to firefly adult light organ development and bioluminescence: homeobox transcription factors regulate luciferase expression and transportation to peroxisome.</title>
        <authorList>
            <person name="Fu X."/>
        </authorList>
    </citation>
    <scope>NUCLEOTIDE SEQUENCE [LARGE SCALE GENOMIC DNA]</scope>
</reference>
<organism evidence="2 3">
    <name type="scientific">Aquatica leii</name>
    <dbReference type="NCBI Taxonomy" id="1421715"/>
    <lineage>
        <taxon>Eukaryota</taxon>
        <taxon>Metazoa</taxon>
        <taxon>Ecdysozoa</taxon>
        <taxon>Arthropoda</taxon>
        <taxon>Hexapoda</taxon>
        <taxon>Insecta</taxon>
        <taxon>Pterygota</taxon>
        <taxon>Neoptera</taxon>
        <taxon>Endopterygota</taxon>
        <taxon>Coleoptera</taxon>
        <taxon>Polyphaga</taxon>
        <taxon>Elateriformia</taxon>
        <taxon>Elateroidea</taxon>
        <taxon>Lampyridae</taxon>
        <taxon>Luciolinae</taxon>
        <taxon>Aquatica</taxon>
    </lineage>
</organism>
<evidence type="ECO:0000256" key="1">
    <source>
        <dbReference type="SAM" id="SignalP"/>
    </source>
</evidence>
<sequence>MASIHIRVLIVFLIIIFTTAKNLPDIQSSKDNQELVQPATSQVVSTFLDRKKNLKGINETNQSEKSKCECGVFNTQKPTETDKAILSEAPIDVSCDHTGEENCAQLCSALAQAFKEEGPRVMCSALGHFENLKASIHSRICGAKWMFTGLTAPHYICCHEHQAISCNDKN</sequence>
<gene>
    <name evidence="2" type="ORF">RN001_007459</name>
</gene>
<evidence type="ECO:0000313" key="3">
    <source>
        <dbReference type="Proteomes" id="UP001353858"/>
    </source>
</evidence>
<dbReference type="EMBL" id="JARPUR010000003">
    <property type="protein sequence ID" value="KAK4879313.1"/>
    <property type="molecule type" value="Genomic_DNA"/>
</dbReference>
<name>A0AAN7SNW0_9COLE</name>
<keyword evidence="3" id="KW-1185">Reference proteome</keyword>
<dbReference type="AlphaFoldDB" id="A0AAN7SNW0"/>